<dbReference type="InterPro" id="IPR026444">
    <property type="entry name" value="Secre_tail"/>
</dbReference>
<accession>A0A2W1NSY8</accession>
<reference evidence="3 4" key="1">
    <citation type="submission" date="2018-06" db="EMBL/GenBank/DDBJ databases">
        <title>The draft genome sequence of Crocinitomix sp. SM1701.</title>
        <authorList>
            <person name="Zhang X."/>
        </authorList>
    </citation>
    <scope>NUCLEOTIDE SEQUENCE [LARGE SCALE GENOMIC DNA]</scope>
    <source>
        <strain evidence="3 4">SM1701</strain>
    </source>
</reference>
<dbReference type="Pfam" id="PF18962">
    <property type="entry name" value="Por_Secre_tail"/>
    <property type="match status" value="1"/>
</dbReference>
<organism evidence="3 4">
    <name type="scientific">Putridiphycobacter roseus</name>
    <dbReference type="NCBI Taxonomy" id="2219161"/>
    <lineage>
        <taxon>Bacteria</taxon>
        <taxon>Pseudomonadati</taxon>
        <taxon>Bacteroidota</taxon>
        <taxon>Flavobacteriia</taxon>
        <taxon>Flavobacteriales</taxon>
        <taxon>Crocinitomicaceae</taxon>
        <taxon>Putridiphycobacter</taxon>
    </lineage>
</organism>
<proteinExistence type="predicted"/>
<evidence type="ECO:0000259" key="2">
    <source>
        <dbReference type="Pfam" id="PF18962"/>
    </source>
</evidence>
<dbReference type="RefSeq" id="WP_111061663.1">
    <property type="nucleotide sequence ID" value="NZ_JBHUCU010000007.1"/>
</dbReference>
<name>A0A2W1NSY8_9FLAO</name>
<dbReference type="Proteomes" id="UP000249248">
    <property type="component" value="Unassembled WGS sequence"/>
</dbReference>
<sequence length="242" mass="28002">MSKVKFYSLVIFLFFMGINKTGYNQINAVNWGVSDTNLFISKNTDYGTVHDYLALYNYSGQDLQMRWVKYLDSNWPTWWGISFTDPANYHTNILNLDSADFTLTDPVGFSNKLIIGVDHQAYAWYATAHFKVFPVLHREDTLWLHYNIEIAQGNATATISQNLNKFKWQYLPSLHQINMTGNLTAQKSFTLFNLAGQKIMQQTITTSASTYNIKLPHLKTGVYFIQLRDKEGLIMETKKFIF</sequence>
<keyword evidence="1" id="KW-0732">Signal</keyword>
<evidence type="ECO:0000313" key="4">
    <source>
        <dbReference type="Proteomes" id="UP000249248"/>
    </source>
</evidence>
<dbReference type="OrthoDB" id="1652165at2"/>
<protein>
    <recommendedName>
        <fullName evidence="2">Secretion system C-terminal sorting domain-containing protein</fullName>
    </recommendedName>
</protein>
<dbReference type="EMBL" id="QKSB01000001">
    <property type="protein sequence ID" value="PZE18762.1"/>
    <property type="molecule type" value="Genomic_DNA"/>
</dbReference>
<feature type="domain" description="Secretion system C-terminal sorting" evidence="2">
    <location>
        <begin position="176"/>
        <end position="239"/>
    </location>
</feature>
<dbReference type="AlphaFoldDB" id="A0A2W1NSY8"/>
<gene>
    <name evidence="3" type="ORF">DNU06_02735</name>
</gene>
<comment type="caution">
    <text evidence="3">The sequence shown here is derived from an EMBL/GenBank/DDBJ whole genome shotgun (WGS) entry which is preliminary data.</text>
</comment>
<evidence type="ECO:0000313" key="3">
    <source>
        <dbReference type="EMBL" id="PZE18762.1"/>
    </source>
</evidence>
<dbReference type="NCBIfam" id="TIGR04183">
    <property type="entry name" value="Por_Secre_tail"/>
    <property type="match status" value="1"/>
</dbReference>
<keyword evidence="4" id="KW-1185">Reference proteome</keyword>
<evidence type="ECO:0000256" key="1">
    <source>
        <dbReference type="ARBA" id="ARBA00022729"/>
    </source>
</evidence>